<dbReference type="InterPro" id="IPR002327">
    <property type="entry name" value="Cyt_c_1A/1B"/>
</dbReference>
<dbReference type="GO" id="GO:0046872">
    <property type="term" value="F:metal ion binding"/>
    <property type="evidence" value="ECO:0007669"/>
    <property type="project" value="UniProtKB-KW"/>
</dbReference>
<dbReference type="OrthoDB" id="9805828at2"/>
<dbReference type="Proteomes" id="UP000324252">
    <property type="component" value="Unassembled WGS sequence"/>
</dbReference>
<evidence type="ECO:0000313" key="10">
    <source>
        <dbReference type="Proteomes" id="UP000324252"/>
    </source>
</evidence>
<keyword evidence="1" id="KW-0813">Transport</keyword>
<evidence type="ECO:0000259" key="8">
    <source>
        <dbReference type="PROSITE" id="PS51007"/>
    </source>
</evidence>
<keyword evidence="7" id="KW-0732">Signal</keyword>
<keyword evidence="10" id="KW-1185">Reference proteome</keyword>
<keyword evidence="3 6" id="KW-0479">Metal-binding</keyword>
<dbReference type="InterPro" id="IPR009056">
    <property type="entry name" value="Cyt_c-like_dom"/>
</dbReference>
<dbReference type="Pfam" id="PF00034">
    <property type="entry name" value="Cytochrom_C"/>
    <property type="match status" value="1"/>
</dbReference>
<protein>
    <submittedName>
        <fullName evidence="9">Cytochrome c</fullName>
    </submittedName>
</protein>
<proteinExistence type="predicted"/>
<dbReference type="PANTHER" id="PTHR11961">
    <property type="entry name" value="CYTOCHROME C"/>
    <property type="match status" value="1"/>
</dbReference>
<dbReference type="AlphaFoldDB" id="A0A1H0MNR9"/>
<keyword evidence="4" id="KW-0249">Electron transport</keyword>
<evidence type="ECO:0000256" key="6">
    <source>
        <dbReference type="PROSITE-ProRule" id="PRU00433"/>
    </source>
</evidence>
<evidence type="ECO:0000256" key="5">
    <source>
        <dbReference type="ARBA" id="ARBA00023004"/>
    </source>
</evidence>
<evidence type="ECO:0000313" key="9">
    <source>
        <dbReference type="EMBL" id="SHL01130.1"/>
    </source>
</evidence>
<evidence type="ECO:0000256" key="3">
    <source>
        <dbReference type="ARBA" id="ARBA00022723"/>
    </source>
</evidence>
<dbReference type="GO" id="GO:0020037">
    <property type="term" value="F:heme binding"/>
    <property type="evidence" value="ECO:0007669"/>
    <property type="project" value="InterPro"/>
</dbReference>
<dbReference type="PROSITE" id="PS51007">
    <property type="entry name" value="CYTC"/>
    <property type="match status" value="1"/>
</dbReference>
<feature type="domain" description="Cytochrome c" evidence="8">
    <location>
        <begin position="23"/>
        <end position="126"/>
    </location>
</feature>
<dbReference type="SUPFAM" id="SSF46626">
    <property type="entry name" value="Cytochrome c"/>
    <property type="match status" value="1"/>
</dbReference>
<dbReference type="InterPro" id="IPR036909">
    <property type="entry name" value="Cyt_c-like_dom_sf"/>
</dbReference>
<gene>
    <name evidence="9" type="ORF">SAMN05444142_11719</name>
</gene>
<accession>A0A1H0MNR9</accession>
<dbReference type="RefSeq" id="WP_149789492.1">
    <property type="nucleotide sequence ID" value="NZ_FNIO01000010.1"/>
</dbReference>
<evidence type="ECO:0000256" key="2">
    <source>
        <dbReference type="ARBA" id="ARBA00022617"/>
    </source>
</evidence>
<feature type="chain" id="PRO_5015064924" evidence="7">
    <location>
        <begin position="22"/>
        <end position="130"/>
    </location>
</feature>
<evidence type="ECO:0000256" key="4">
    <source>
        <dbReference type="ARBA" id="ARBA00022982"/>
    </source>
</evidence>
<dbReference type="EMBL" id="FQZZ01000017">
    <property type="protein sequence ID" value="SHL01130.1"/>
    <property type="molecule type" value="Genomic_DNA"/>
</dbReference>
<dbReference type="PRINTS" id="PR00604">
    <property type="entry name" value="CYTCHRMECIAB"/>
</dbReference>
<keyword evidence="2 6" id="KW-0349">Heme</keyword>
<dbReference type="Gene3D" id="1.10.760.10">
    <property type="entry name" value="Cytochrome c-like domain"/>
    <property type="match status" value="1"/>
</dbReference>
<evidence type="ECO:0000256" key="1">
    <source>
        <dbReference type="ARBA" id="ARBA00022448"/>
    </source>
</evidence>
<name>A0A1H0MNR9_9RHOB</name>
<organism evidence="9 10">
    <name type="scientific">Lutimaribacter pacificus</name>
    <dbReference type="NCBI Taxonomy" id="391948"/>
    <lineage>
        <taxon>Bacteria</taxon>
        <taxon>Pseudomonadati</taxon>
        <taxon>Pseudomonadota</taxon>
        <taxon>Alphaproteobacteria</taxon>
        <taxon>Rhodobacterales</taxon>
        <taxon>Roseobacteraceae</taxon>
        <taxon>Lutimaribacter</taxon>
    </lineage>
</organism>
<reference evidence="9 10" key="1">
    <citation type="submission" date="2016-11" db="EMBL/GenBank/DDBJ databases">
        <authorList>
            <person name="Varghese N."/>
            <person name="Submissions S."/>
        </authorList>
    </citation>
    <scope>NUCLEOTIDE SEQUENCE [LARGE SCALE GENOMIC DNA]</scope>
    <source>
        <strain evidence="9 10">DSM 29620</strain>
    </source>
</reference>
<sequence>MIKQIFTGVAALAAFSTPAFADGDAEEGKKVFRKCQACHQVGEDAKNRVGPILNGIIERQAGTLEDFKYSDGMTEAGEEGLIWTHETLAEYLRKPREFIPGNKMTFAGLRKEEEVEDVITYLETFPDREE</sequence>
<evidence type="ECO:0000256" key="7">
    <source>
        <dbReference type="SAM" id="SignalP"/>
    </source>
</evidence>
<keyword evidence="5 6" id="KW-0408">Iron</keyword>
<dbReference type="GO" id="GO:0009055">
    <property type="term" value="F:electron transfer activity"/>
    <property type="evidence" value="ECO:0007669"/>
    <property type="project" value="InterPro"/>
</dbReference>
<feature type="signal peptide" evidence="7">
    <location>
        <begin position="1"/>
        <end position="21"/>
    </location>
</feature>